<evidence type="ECO:0000256" key="9">
    <source>
        <dbReference type="ARBA" id="ARBA00023136"/>
    </source>
</evidence>
<evidence type="ECO:0000256" key="11">
    <source>
        <dbReference type="ARBA" id="ARBA00047695"/>
    </source>
</evidence>
<dbReference type="InterPro" id="IPR027469">
    <property type="entry name" value="Cation_efflux_TMD_sf"/>
</dbReference>
<dbReference type="SUPFAM" id="SSF160240">
    <property type="entry name" value="Cation efflux protein cytoplasmic domain-like"/>
    <property type="match status" value="1"/>
</dbReference>
<dbReference type="Proteomes" id="UP000000393">
    <property type="component" value="Chromosome"/>
</dbReference>
<evidence type="ECO:0000256" key="8">
    <source>
        <dbReference type="ARBA" id="ARBA00022989"/>
    </source>
</evidence>
<gene>
    <name evidence="18" type="ordered locus">Nwat_0217</name>
</gene>
<dbReference type="InterPro" id="IPR036837">
    <property type="entry name" value="Cation_efflux_CTD_sf"/>
</dbReference>
<accession>D8K8X7</accession>
<comment type="similarity">
    <text evidence="2">Belongs to the cation diffusion facilitator (CDF) transporter (TC 2.A.4) family. FieF subfamily.</text>
</comment>
<name>D8K8X7_NITWC</name>
<dbReference type="PANTHER" id="PTHR43840">
    <property type="entry name" value="MITOCHONDRIAL METAL TRANSPORTER 1-RELATED"/>
    <property type="match status" value="1"/>
</dbReference>
<dbReference type="InterPro" id="IPR058533">
    <property type="entry name" value="Cation_efflux_TM"/>
</dbReference>
<feature type="domain" description="Cation efflux protein transmembrane" evidence="16">
    <location>
        <begin position="35"/>
        <end position="227"/>
    </location>
</feature>
<evidence type="ECO:0000256" key="1">
    <source>
        <dbReference type="ARBA" id="ARBA00004651"/>
    </source>
</evidence>
<evidence type="ECO:0000256" key="12">
    <source>
        <dbReference type="ARBA" id="ARBA00050984"/>
    </source>
</evidence>
<sequence length="319" mass="34496">MKAQTENKLEKAISSSETTLISHDHARIMQRATYAAVSVAAMLVVIKFGAYLVTGSVAMLSALIDSALDVAASLINLFAVRTALTPADQEHRFGHGKAEPLAGLGQAAFITGSALFLAVESIRLLWVPQPVENGALGIGVMVVSIMLTLALVYYQRGVIRKTGSLAISADSLHYTGDVLVNLGVIAAIGLSSLGGWTLADPLFALGIAAYILWTAWQIIFRSLDQLMDRELPEEKRAQIAQLALSHPEVLDFHDLRTRAAGQTIFIQFHLGVDGQLSLHQAHRIGKEVEAKVLNIFPQAEIIIHQDPIDKDKKDSLGQH</sequence>
<keyword evidence="7" id="KW-0864">Zinc transport</keyword>
<feature type="transmembrane region" description="Helical" evidence="15">
    <location>
        <begin position="134"/>
        <end position="154"/>
    </location>
</feature>
<evidence type="ECO:0000256" key="6">
    <source>
        <dbReference type="ARBA" id="ARBA00022692"/>
    </source>
</evidence>
<keyword evidence="4" id="KW-1003">Cell membrane</keyword>
<evidence type="ECO:0000256" key="2">
    <source>
        <dbReference type="ARBA" id="ARBA00010212"/>
    </source>
</evidence>
<comment type="subunit">
    <text evidence="13">Homodimer. The subunits are held together in a parallel orientation through zinc binding at the interface of the cytoplasmic domains.</text>
</comment>
<dbReference type="FunFam" id="1.20.1510.10:FF:000001">
    <property type="entry name" value="Ferrous-iron efflux pump FieF"/>
    <property type="match status" value="1"/>
</dbReference>
<reference evidence="18 19" key="1">
    <citation type="submission" date="2010-06" db="EMBL/GenBank/DDBJ databases">
        <title>Complete sequence of chromosome of Nitrosococcus watsoni C-113.</title>
        <authorList>
            <consortium name="US DOE Joint Genome Institute"/>
            <person name="Lucas S."/>
            <person name="Copeland A."/>
            <person name="Lapidus A."/>
            <person name="Cheng J.-F."/>
            <person name="Bruce D."/>
            <person name="Goodwin L."/>
            <person name="Pitluck S."/>
            <person name="Malfatti S.A."/>
            <person name="Chain P.S.G."/>
            <person name="Land M."/>
            <person name="Hauser L."/>
            <person name="Kyrpides N."/>
            <person name="Ivanova N."/>
            <person name="Cambell M.A."/>
            <person name="Heidelberg J.F."/>
            <person name="Klotz M.G."/>
            <person name="Woyke T."/>
        </authorList>
    </citation>
    <scope>NUCLEOTIDE SEQUENCE [LARGE SCALE GENOMIC DNA]</scope>
    <source>
        <strain evidence="18 19">C-113</strain>
    </source>
</reference>
<dbReference type="GO" id="GO:0015093">
    <property type="term" value="F:ferrous iron transmembrane transporter activity"/>
    <property type="evidence" value="ECO:0007669"/>
    <property type="project" value="TreeGrafter"/>
</dbReference>
<dbReference type="PANTHER" id="PTHR43840:SF41">
    <property type="entry name" value="CATION-EFFLUX PUMP FIEF"/>
    <property type="match status" value="1"/>
</dbReference>
<evidence type="ECO:0000256" key="3">
    <source>
        <dbReference type="ARBA" id="ARBA00022448"/>
    </source>
</evidence>
<dbReference type="NCBIfam" id="TIGR01297">
    <property type="entry name" value="CDF"/>
    <property type="match status" value="1"/>
</dbReference>
<keyword evidence="8 15" id="KW-1133">Transmembrane helix</keyword>
<evidence type="ECO:0000313" key="18">
    <source>
        <dbReference type="EMBL" id="ADJ27187.1"/>
    </source>
</evidence>
<dbReference type="HOGENOM" id="CLU_013430_3_0_6"/>
<evidence type="ECO:0000313" key="19">
    <source>
        <dbReference type="Proteomes" id="UP000000393"/>
    </source>
</evidence>
<keyword evidence="19" id="KW-1185">Reference proteome</keyword>
<dbReference type="OrthoDB" id="9806522at2"/>
<dbReference type="SUPFAM" id="SSF161111">
    <property type="entry name" value="Cation efflux protein transmembrane domain-like"/>
    <property type="match status" value="1"/>
</dbReference>
<comment type="catalytic activity">
    <reaction evidence="11">
        <text>Zn(2+)(in) + H(+)(out) = Zn(2+)(out) + H(+)(in)</text>
        <dbReference type="Rhea" id="RHEA:28839"/>
        <dbReference type="ChEBI" id="CHEBI:15378"/>
        <dbReference type="ChEBI" id="CHEBI:29105"/>
    </reaction>
</comment>
<keyword evidence="3" id="KW-0813">Transport</keyword>
<proteinExistence type="inferred from homology"/>
<organism evidence="18 19">
    <name type="scientific">Nitrosococcus watsoni (strain C-113)</name>
    <dbReference type="NCBI Taxonomy" id="105559"/>
    <lineage>
        <taxon>Bacteria</taxon>
        <taxon>Pseudomonadati</taxon>
        <taxon>Pseudomonadota</taxon>
        <taxon>Gammaproteobacteria</taxon>
        <taxon>Chromatiales</taxon>
        <taxon>Chromatiaceae</taxon>
        <taxon>Nitrosococcus</taxon>
    </lineage>
</organism>
<dbReference type="RefSeq" id="WP_013219298.1">
    <property type="nucleotide sequence ID" value="NC_014315.1"/>
</dbReference>
<dbReference type="AlphaFoldDB" id="D8K8X7"/>
<dbReference type="InterPro" id="IPR002524">
    <property type="entry name" value="Cation_efflux"/>
</dbReference>
<keyword evidence="9 15" id="KW-0472">Membrane</keyword>
<dbReference type="Pfam" id="PF01545">
    <property type="entry name" value="Cation_efflux"/>
    <property type="match status" value="1"/>
</dbReference>
<keyword evidence="7" id="KW-0862">Zinc</keyword>
<dbReference type="GO" id="GO:0006882">
    <property type="term" value="P:intracellular zinc ion homeostasis"/>
    <property type="evidence" value="ECO:0007669"/>
    <property type="project" value="TreeGrafter"/>
</dbReference>
<dbReference type="FunFam" id="3.30.70.1350:FF:000002">
    <property type="entry name" value="Ferrous-iron efflux pump FieF"/>
    <property type="match status" value="1"/>
</dbReference>
<evidence type="ECO:0000256" key="13">
    <source>
        <dbReference type="ARBA" id="ARBA00062926"/>
    </source>
</evidence>
<dbReference type="Gene3D" id="1.20.1510.10">
    <property type="entry name" value="Cation efflux protein transmembrane domain"/>
    <property type="match status" value="1"/>
</dbReference>
<evidence type="ECO:0000259" key="17">
    <source>
        <dbReference type="Pfam" id="PF16916"/>
    </source>
</evidence>
<keyword evidence="6 15" id="KW-0812">Transmembrane</keyword>
<evidence type="ECO:0000256" key="4">
    <source>
        <dbReference type="ARBA" id="ARBA00022475"/>
    </source>
</evidence>
<dbReference type="InterPro" id="IPR027470">
    <property type="entry name" value="Cation_efflux_CTD"/>
</dbReference>
<dbReference type="GO" id="GO:0015086">
    <property type="term" value="F:cadmium ion transmembrane transporter activity"/>
    <property type="evidence" value="ECO:0007669"/>
    <property type="project" value="TreeGrafter"/>
</dbReference>
<evidence type="ECO:0000256" key="10">
    <source>
        <dbReference type="ARBA" id="ARBA00035584"/>
    </source>
</evidence>
<protein>
    <recommendedName>
        <fullName evidence="14">Cation-efflux pump FieF</fullName>
    </recommendedName>
</protein>
<evidence type="ECO:0000256" key="7">
    <source>
        <dbReference type="ARBA" id="ARBA00022906"/>
    </source>
</evidence>
<dbReference type="Pfam" id="PF16916">
    <property type="entry name" value="ZT_dimer"/>
    <property type="match status" value="1"/>
</dbReference>
<dbReference type="GO" id="GO:0015341">
    <property type="term" value="F:zinc efflux antiporter activity"/>
    <property type="evidence" value="ECO:0007669"/>
    <property type="project" value="TreeGrafter"/>
</dbReference>
<evidence type="ECO:0000256" key="14">
    <source>
        <dbReference type="ARBA" id="ARBA00072262"/>
    </source>
</evidence>
<evidence type="ECO:0000256" key="5">
    <source>
        <dbReference type="ARBA" id="ARBA00022496"/>
    </source>
</evidence>
<feature type="transmembrane region" description="Helical" evidence="15">
    <location>
        <begin position="59"/>
        <end position="80"/>
    </location>
</feature>
<keyword evidence="7" id="KW-0406">Ion transport</keyword>
<dbReference type="Gene3D" id="3.30.70.1350">
    <property type="entry name" value="Cation efflux protein, cytoplasmic domain"/>
    <property type="match status" value="1"/>
</dbReference>
<feature type="transmembrane region" description="Helical" evidence="15">
    <location>
        <begin position="202"/>
        <end position="220"/>
    </location>
</feature>
<feature type="transmembrane region" description="Helical" evidence="15">
    <location>
        <begin position="32"/>
        <end position="53"/>
    </location>
</feature>
<dbReference type="eggNOG" id="COG0053">
    <property type="taxonomic scope" value="Bacteria"/>
</dbReference>
<feature type="transmembrane region" description="Helical" evidence="15">
    <location>
        <begin position="174"/>
        <end position="196"/>
    </location>
</feature>
<evidence type="ECO:0000259" key="16">
    <source>
        <dbReference type="Pfam" id="PF01545"/>
    </source>
</evidence>
<keyword evidence="5" id="KW-0408">Iron</keyword>
<dbReference type="KEGG" id="nwa:Nwat_0217"/>
<feature type="domain" description="Cation efflux protein cytoplasmic" evidence="17">
    <location>
        <begin position="231"/>
        <end position="307"/>
    </location>
</feature>
<evidence type="ECO:0000256" key="15">
    <source>
        <dbReference type="SAM" id="Phobius"/>
    </source>
</evidence>
<dbReference type="EMBL" id="CP002086">
    <property type="protein sequence ID" value="ADJ27187.1"/>
    <property type="molecule type" value="Genomic_DNA"/>
</dbReference>
<keyword evidence="5" id="KW-0410">Iron transport</keyword>
<dbReference type="GO" id="GO:0005886">
    <property type="term" value="C:plasma membrane"/>
    <property type="evidence" value="ECO:0007669"/>
    <property type="project" value="UniProtKB-SubCell"/>
</dbReference>
<feature type="transmembrane region" description="Helical" evidence="15">
    <location>
        <begin position="101"/>
        <end position="122"/>
    </location>
</feature>
<comment type="catalytic activity">
    <reaction evidence="12">
        <text>Cd(2+)(in) + H(+)(out) = Cd(2+)(out) + H(+)(in)</text>
        <dbReference type="Rhea" id="RHEA:28739"/>
        <dbReference type="ChEBI" id="CHEBI:15378"/>
        <dbReference type="ChEBI" id="CHEBI:48775"/>
    </reaction>
</comment>
<comment type="catalytic activity">
    <reaction evidence="10">
        <text>Fe(2+)(in) + H(+)(out) = Fe(2+)(out) + H(+)(in)</text>
        <dbReference type="Rhea" id="RHEA:29439"/>
        <dbReference type="ChEBI" id="CHEBI:15378"/>
        <dbReference type="ChEBI" id="CHEBI:29033"/>
    </reaction>
</comment>
<dbReference type="InterPro" id="IPR050291">
    <property type="entry name" value="CDF_Transporter"/>
</dbReference>
<comment type="subcellular location">
    <subcellularLocation>
        <location evidence="1">Cell membrane</location>
        <topology evidence="1">Multi-pass membrane protein</topology>
    </subcellularLocation>
</comment>